<dbReference type="InterPro" id="IPR002078">
    <property type="entry name" value="Sigma_54_int"/>
</dbReference>
<protein>
    <recommendedName>
        <fullName evidence="3 12">Nif-specific regulatory protein</fullName>
    </recommendedName>
</protein>
<dbReference type="SMART" id="SM00065">
    <property type="entry name" value="GAF"/>
    <property type="match status" value="1"/>
</dbReference>
<proteinExistence type="predicted"/>
<dbReference type="Pfam" id="PF02954">
    <property type="entry name" value="HTH_8"/>
    <property type="match status" value="1"/>
</dbReference>
<dbReference type="KEGG" id="gtl:EP073_09680"/>
<feature type="domain" description="Sigma-54 factor interaction" evidence="13">
    <location>
        <begin position="198"/>
        <end position="426"/>
    </location>
</feature>
<evidence type="ECO:0000256" key="4">
    <source>
        <dbReference type="ARBA" id="ARBA00022741"/>
    </source>
</evidence>
<dbReference type="GO" id="GO:0043565">
    <property type="term" value="F:sequence-specific DNA binding"/>
    <property type="evidence" value="ECO:0007669"/>
    <property type="project" value="InterPro"/>
</dbReference>
<dbReference type="Pfam" id="PF13185">
    <property type="entry name" value="GAF_2"/>
    <property type="match status" value="1"/>
</dbReference>
<dbReference type="InterPro" id="IPR002197">
    <property type="entry name" value="HTH_Fis"/>
</dbReference>
<dbReference type="Gene3D" id="1.10.8.60">
    <property type="match status" value="1"/>
</dbReference>
<dbReference type="InterPro" id="IPR058031">
    <property type="entry name" value="AAA_lid_NorR"/>
</dbReference>
<keyword evidence="11 12" id="KW-0535">Nitrogen fixation</keyword>
<evidence type="ECO:0000256" key="12">
    <source>
        <dbReference type="RuleBase" id="RU368029"/>
    </source>
</evidence>
<evidence type="ECO:0000256" key="11">
    <source>
        <dbReference type="ARBA" id="ARBA00023231"/>
    </source>
</evidence>
<organism evidence="14 15">
    <name type="scientific">Geovibrio thiophilus</name>
    <dbReference type="NCBI Taxonomy" id="139438"/>
    <lineage>
        <taxon>Bacteria</taxon>
        <taxon>Pseudomonadati</taxon>
        <taxon>Deferribacterota</taxon>
        <taxon>Deferribacteres</taxon>
        <taxon>Deferribacterales</taxon>
        <taxon>Geovibrionaceae</taxon>
        <taxon>Geovibrio</taxon>
    </lineage>
</organism>
<dbReference type="GO" id="GO:0003700">
    <property type="term" value="F:DNA-binding transcription factor activity"/>
    <property type="evidence" value="ECO:0007669"/>
    <property type="project" value="UniProtKB-UniRule"/>
</dbReference>
<dbReference type="PROSITE" id="PS00675">
    <property type="entry name" value="SIGMA54_INTERACT_1"/>
    <property type="match status" value="1"/>
</dbReference>
<reference evidence="14 15" key="1">
    <citation type="submission" date="2019-01" db="EMBL/GenBank/DDBJ databases">
        <title>Geovibrio thiophilus DSM 11263, complete genome.</title>
        <authorList>
            <person name="Spring S."/>
            <person name="Bunk B."/>
            <person name="Sproer C."/>
        </authorList>
    </citation>
    <scope>NUCLEOTIDE SEQUENCE [LARGE SCALE GENOMIC DNA]</scope>
    <source>
        <strain evidence="14 15">DSM 11263</strain>
    </source>
</reference>
<dbReference type="PROSITE" id="PS00676">
    <property type="entry name" value="SIGMA54_INTERACT_2"/>
    <property type="match status" value="1"/>
</dbReference>
<dbReference type="Proteomes" id="UP000287502">
    <property type="component" value="Chromosome"/>
</dbReference>
<dbReference type="InterPro" id="IPR003018">
    <property type="entry name" value="GAF"/>
</dbReference>
<dbReference type="Gene3D" id="1.10.10.60">
    <property type="entry name" value="Homeodomain-like"/>
    <property type="match status" value="1"/>
</dbReference>
<evidence type="ECO:0000256" key="7">
    <source>
        <dbReference type="ARBA" id="ARBA00023015"/>
    </source>
</evidence>
<dbReference type="InterPro" id="IPR010113">
    <property type="entry name" value="Nif-specific_regulatory_prot"/>
</dbReference>
<dbReference type="InterPro" id="IPR003593">
    <property type="entry name" value="AAA+_ATPase"/>
</dbReference>
<accession>A0A3R5UZN9</accession>
<dbReference type="GO" id="GO:0000160">
    <property type="term" value="P:phosphorelay signal transduction system"/>
    <property type="evidence" value="ECO:0007669"/>
    <property type="project" value="UniProtKB-UniRule"/>
</dbReference>
<dbReference type="SUPFAM" id="SSF52540">
    <property type="entry name" value="P-loop containing nucleoside triphosphate hydrolases"/>
    <property type="match status" value="1"/>
</dbReference>
<dbReference type="InterPro" id="IPR025944">
    <property type="entry name" value="Sigma_54_int_dom_CS"/>
</dbReference>
<dbReference type="PRINTS" id="PR01590">
    <property type="entry name" value="HTHFIS"/>
</dbReference>
<dbReference type="InterPro" id="IPR029016">
    <property type="entry name" value="GAF-like_dom_sf"/>
</dbReference>
<evidence type="ECO:0000256" key="2">
    <source>
        <dbReference type="ARBA" id="ARBA00011135"/>
    </source>
</evidence>
<dbReference type="InterPro" id="IPR025662">
    <property type="entry name" value="Sigma_54_int_dom_ATP-bd_1"/>
</dbReference>
<dbReference type="AlphaFoldDB" id="A0A3R5UZN9"/>
<dbReference type="SUPFAM" id="SSF46689">
    <property type="entry name" value="Homeodomain-like"/>
    <property type="match status" value="1"/>
</dbReference>
<evidence type="ECO:0000256" key="10">
    <source>
        <dbReference type="ARBA" id="ARBA00023163"/>
    </source>
</evidence>
<dbReference type="PANTHER" id="PTHR32071">
    <property type="entry name" value="TRANSCRIPTIONAL REGULATORY PROTEIN"/>
    <property type="match status" value="1"/>
</dbReference>
<dbReference type="GO" id="GO:0009399">
    <property type="term" value="P:nitrogen fixation"/>
    <property type="evidence" value="ECO:0007669"/>
    <property type="project" value="UniProtKB-UniRule"/>
</dbReference>
<dbReference type="NCBIfam" id="TIGR01817">
    <property type="entry name" value="nifA"/>
    <property type="match status" value="1"/>
</dbReference>
<keyword evidence="10 12" id="KW-0804">Transcription</keyword>
<evidence type="ECO:0000259" key="13">
    <source>
        <dbReference type="PROSITE" id="PS50045"/>
    </source>
</evidence>
<keyword evidence="5" id="KW-0067">ATP-binding</keyword>
<evidence type="ECO:0000256" key="6">
    <source>
        <dbReference type="ARBA" id="ARBA00023012"/>
    </source>
</evidence>
<keyword evidence="7 12" id="KW-0805">Transcription regulation</keyword>
<dbReference type="Gene3D" id="3.40.50.300">
    <property type="entry name" value="P-loop containing nucleotide triphosphate hydrolases"/>
    <property type="match status" value="1"/>
</dbReference>
<dbReference type="OrthoDB" id="9771372at2"/>
<dbReference type="PANTHER" id="PTHR32071:SF57">
    <property type="entry name" value="C4-DICARBOXYLATE TRANSPORT TRANSCRIPTIONAL REGULATORY PROTEIN DCTD"/>
    <property type="match status" value="1"/>
</dbReference>
<dbReference type="RefSeq" id="WP_128466947.1">
    <property type="nucleotide sequence ID" value="NZ_CP035108.1"/>
</dbReference>
<gene>
    <name evidence="14" type="primary">nifA</name>
    <name evidence="14" type="ORF">EP073_09680</name>
</gene>
<evidence type="ECO:0000256" key="8">
    <source>
        <dbReference type="ARBA" id="ARBA00023125"/>
    </source>
</evidence>
<keyword evidence="4" id="KW-0547">Nucleotide-binding</keyword>
<keyword evidence="6 12" id="KW-0902">Two-component regulatory system</keyword>
<keyword evidence="9 12" id="KW-0010">Activator</keyword>
<sequence>MEKRLSYYKLLLNTIYDISLELNSKVNESAALQNVMNIMSNNLNIQNGTILIADPETGALLPKASHGLSRAALAEMVYKSGEGMVGKVFKYGFPIMLHDISLEPDFKDKIKRRDDEKTSFIAVPISHGNEKIGVLAVDKHYREVVSYEAEVDILKMISALVASFMHKMTLINSEKKELIEEKERLRSEVAVKFSVKGLVGGSKLMQEVLKKISQVCRTKTTVLIRGESGTGKEMVAKAVHYSGDRAQKPFVAVNCAAIPKELIESELFGYKKGAFTGAIADKKGKFELANGGTIFLDEIGDMPLEAQSKLLRVLQEMSIERVGGSEPTPIDVRVIAATNRNLENAVRSGDFRLDLYYRLNVVSIFLPPLRKRREDIPELAKTALDKFNTNYGTKLKISPDVFPLLMKCSWPGNIRELENCIERAALSVTSDEITPAEFTCSRGEVCLAQLMENNGHAGCGEHAVCIESLNMDTGGEQKFFCEHYPKAAEKPAEESVRQAKPHSEIPLAVDDEKQMVIDALEKTGWVQAKAARLLGMTVRQINYRIMKFGIEVKKI</sequence>
<name>A0A3R5UZN9_9BACT</name>
<evidence type="ECO:0000256" key="1">
    <source>
        <dbReference type="ARBA" id="ARBA00002167"/>
    </source>
</evidence>
<evidence type="ECO:0000313" key="14">
    <source>
        <dbReference type="EMBL" id="QAR33661.1"/>
    </source>
</evidence>
<evidence type="ECO:0000256" key="3">
    <source>
        <dbReference type="ARBA" id="ARBA00015308"/>
    </source>
</evidence>
<dbReference type="PROSITE" id="PS50045">
    <property type="entry name" value="SIGMA54_INTERACT_4"/>
    <property type="match status" value="1"/>
</dbReference>
<dbReference type="InterPro" id="IPR009057">
    <property type="entry name" value="Homeodomain-like_sf"/>
</dbReference>
<dbReference type="InterPro" id="IPR025943">
    <property type="entry name" value="Sigma_54_int_dom_ATP-bd_2"/>
</dbReference>
<dbReference type="SMART" id="SM00382">
    <property type="entry name" value="AAA"/>
    <property type="match status" value="1"/>
</dbReference>
<dbReference type="FunFam" id="3.40.50.300:FF:000006">
    <property type="entry name" value="DNA-binding transcriptional regulator NtrC"/>
    <property type="match status" value="1"/>
</dbReference>
<evidence type="ECO:0000313" key="15">
    <source>
        <dbReference type="Proteomes" id="UP000287502"/>
    </source>
</evidence>
<keyword evidence="15" id="KW-1185">Reference proteome</keyword>
<evidence type="ECO:0000256" key="9">
    <source>
        <dbReference type="ARBA" id="ARBA00023159"/>
    </source>
</evidence>
<dbReference type="InterPro" id="IPR027417">
    <property type="entry name" value="P-loop_NTPase"/>
</dbReference>
<comment type="subunit">
    <text evidence="2 12">Interacts with sigma-54.</text>
</comment>
<keyword evidence="8 12" id="KW-0238">DNA-binding</keyword>
<comment type="function">
    <text evidence="1 12">Required for activation of most nif operons, which are directly involved in nitrogen fixation.</text>
</comment>
<dbReference type="Pfam" id="PF00158">
    <property type="entry name" value="Sigma54_activat"/>
    <property type="match status" value="1"/>
</dbReference>
<dbReference type="Gene3D" id="3.30.450.40">
    <property type="match status" value="1"/>
</dbReference>
<dbReference type="SUPFAM" id="SSF55781">
    <property type="entry name" value="GAF domain-like"/>
    <property type="match status" value="1"/>
</dbReference>
<dbReference type="Pfam" id="PF25601">
    <property type="entry name" value="AAA_lid_14"/>
    <property type="match status" value="1"/>
</dbReference>
<dbReference type="EMBL" id="CP035108">
    <property type="protein sequence ID" value="QAR33661.1"/>
    <property type="molecule type" value="Genomic_DNA"/>
</dbReference>
<dbReference type="PROSITE" id="PS00688">
    <property type="entry name" value="SIGMA54_INTERACT_3"/>
    <property type="match status" value="1"/>
</dbReference>
<dbReference type="CDD" id="cd00009">
    <property type="entry name" value="AAA"/>
    <property type="match status" value="1"/>
</dbReference>
<evidence type="ECO:0000256" key="5">
    <source>
        <dbReference type="ARBA" id="ARBA00022840"/>
    </source>
</evidence>
<dbReference type="GO" id="GO:0005524">
    <property type="term" value="F:ATP binding"/>
    <property type="evidence" value="ECO:0007669"/>
    <property type="project" value="UniProtKB-KW"/>
</dbReference>